<sequence>MTKMKIFNLLGLAMRAGKIKSGESVILNELKKNQIKLVILASDASSNTLKQMNNKCNSYQVPLKVFGTRNELGLAIGKSDRVNIGITDNGFAKKLLSMIDEYGKE</sequence>
<dbReference type="InterPro" id="IPR004038">
    <property type="entry name" value="Ribosomal_eL8/eL30/eS12/Gad45"/>
</dbReference>
<evidence type="ECO:0000259" key="1">
    <source>
        <dbReference type="Pfam" id="PF01248"/>
    </source>
</evidence>
<dbReference type="Pfam" id="PF01248">
    <property type="entry name" value="Ribosomal_L7Ae"/>
    <property type="match status" value="1"/>
</dbReference>
<keyword evidence="2" id="KW-0687">Ribonucleoprotein</keyword>
<dbReference type="EMBL" id="AE015929">
    <property type="protein sequence ID" value="AAO04541.1"/>
    <property type="molecule type" value="Genomic_DNA"/>
</dbReference>
<dbReference type="eggNOG" id="COG1358">
    <property type="taxonomic scope" value="Bacteria"/>
</dbReference>
<dbReference type="Proteomes" id="UP000001411">
    <property type="component" value="Chromosome"/>
</dbReference>
<accession>A0A0H2VIA0</accession>
<dbReference type="OrthoDB" id="9794863at2"/>
<name>A0A0H2VIA0_STAES</name>
<proteinExistence type="predicted"/>
<evidence type="ECO:0000313" key="2">
    <source>
        <dbReference type="EMBL" id="AAO04541.1"/>
    </source>
</evidence>
<dbReference type="GeneID" id="50018920"/>
<dbReference type="AlphaFoldDB" id="A0A0H2VIA0"/>
<dbReference type="GO" id="GO:0005840">
    <property type="term" value="C:ribosome"/>
    <property type="evidence" value="ECO:0007669"/>
    <property type="project" value="UniProtKB-KW"/>
</dbReference>
<evidence type="ECO:0000313" key="3">
    <source>
        <dbReference type="Proteomes" id="UP000001411"/>
    </source>
</evidence>
<dbReference type="SUPFAM" id="SSF55315">
    <property type="entry name" value="L30e-like"/>
    <property type="match status" value="1"/>
</dbReference>
<keyword evidence="2" id="KW-0689">Ribosomal protein</keyword>
<feature type="domain" description="Ribosomal protein eL8/eL30/eS12/Gadd45" evidence="1">
    <location>
        <begin position="5"/>
        <end position="95"/>
    </location>
</feature>
<protein>
    <submittedName>
        <fullName evidence="2">Ribosomal protein L7AE family</fullName>
    </submittedName>
</protein>
<dbReference type="RefSeq" id="WP_002439520.1">
    <property type="nucleotide sequence ID" value="NC_004461.1"/>
</dbReference>
<dbReference type="Gene3D" id="3.30.1330.30">
    <property type="match status" value="1"/>
</dbReference>
<dbReference type="NCBIfam" id="NF005825">
    <property type="entry name" value="PRK07714.1"/>
    <property type="match status" value="1"/>
</dbReference>
<organism evidence="2 3">
    <name type="scientific">Staphylococcus epidermidis (strain ATCC 12228 / FDA PCI 1200)</name>
    <dbReference type="NCBI Taxonomy" id="176280"/>
    <lineage>
        <taxon>Bacteria</taxon>
        <taxon>Bacillati</taxon>
        <taxon>Bacillota</taxon>
        <taxon>Bacilli</taxon>
        <taxon>Bacillales</taxon>
        <taxon>Staphylococcaceae</taxon>
        <taxon>Staphylococcus</taxon>
    </lineage>
</organism>
<reference evidence="2 3" key="1">
    <citation type="journal article" date="2003" name="Mol. Microbiol.">
        <title>Genome-based analysis of virulence genes in a non-biofilm-forming Staphylococcus epidermidis strain (ATCC 12228).</title>
        <authorList>
            <person name="Zhang Y.Q."/>
            <person name="Ren S.X."/>
            <person name="Li H.L."/>
            <person name="Wang Y.X."/>
            <person name="Fu G."/>
            <person name="Yang J."/>
            <person name="Qin Z.Q."/>
            <person name="Miao Y.G."/>
            <person name="Wang W.Y."/>
            <person name="Chen R.S."/>
            <person name="Shen Y."/>
            <person name="Chen Z."/>
            <person name="Yuan Z.H."/>
            <person name="Zhao G.P."/>
            <person name="Qu D."/>
            <person name="Danchin A."/>
            <person name="Wen Y.M."/>
        </authorList>
    </citation>
    <scope>NUCLEOTIDE SEQUENCE [LARGE SCALE GENOMIC DNA]</scope>
    <source>
        <strain evidence="3">ATCC 12228 / FDA PCI 1200</strain>
    </source>
</reference>
<dbReference type="PATRIC" id="fig|176280.10.peg.919"/>
<dbReference type="KEGG" id="sep:SE_0944"/>
<dbReference type="InterPro" id="IPR029064">
    <property type="entry name" value="Ribosomal_eL30-like_sf"/>
</dbReference>
<gene>
    <name evidence="2" type="ordered locus">SE_0944</name>
</gene>
<dbReference type="HOGENOM" id="CLU_157804_4_0_9"/>